<comment type="caution">
    <text evidence="3">The sequence shown here is derived from an EMBL/GenBank/DDBJ whole genome shotgun (WGS) entry which is preliminary data.</text>
</comment>
<dbReference type="PANTHER" id="PTHR11117">
    <property type="entry name" value="SUCCINYL-COA LIGASE SUBUNIT ALPHA"/>
    <property type="match status" value="1"/>
</dbReference>
<protein>
    <recommendedName>
        <fullName evidence="2">CoA-binding domain-containing protein</fullName>
    </recommendedName>
</protein>
<accession>A0AAN6J0F2</accession>
<evidence type="ECO:0000259" key="2">
    <source>
        <dbReference type="SMART" id="SM00881"/>
    </source>
</evidence>
<dbReference type="InterPro" id="IPR003781">
    <property type="entry name" value="CoA-bd"/>
</dbReference>
<dbReference type="FunFam" id="3.40.50.261:FF:000017">
    <property type="entry name" value="Succinyl-CoA synthetase subunit alpha"/>
    <property type="match status" value="1"/>
</dbReference>
<dbReference type="Pfam" id="PF00549">
    <property type="entry name" value="Ligase_CoA"/>
    <property type="match status" value="2"/>
</dbReference>
<proteinExistence type="predicted"/>
<dbReference type="Pfam" id="PF02629">
    <property type="entry name" value="CoA_binding"/>
    <property type="match status" value="1"/>
</dbReference>
<feature type="domain" description="CoA-binding" evidence="2">
    <location>
        <begin position="45"/>
        <end position="139"/>
    </location>
</feature>
<gene>
    <name evidence="3" type="ORF">LTR82_016730</name>
</gene>
<feature type="region of interest" description="Disordered" evidence="1">
    <location>
        <begin position="349"/>
        <end position="396"/>
    </location>
</feature>
<dbReference type="PRINTS" id="PR01798">
    <property type="entry name" value="SCOASYNTHASE"/>
</dbReference>
<reference evidence="3" key="1">
    <citation type="submission" date="2021-12" db="EMBL/GenBank/DDBJ databases">
        <title>Black yeast isolated from Biological Soil Crust.</title>
        <authorList>
            <person name="Kurbessoian T."/>
        </authorList>
    </citation>
    <scope>NUCLEOTIDE SEQUENCE</scope>
    <source>
        <strain evidence="3">CCFEE 5208</strain>
    </source>
</reference>
<dbReference type="SUPFAM" id="SSF51735">
    <property type="entry name" value="NAD(P)-binding Rossmann-fold domains"/>
    <property type="match status" value="1"/>
</dbReference>
<organism evidence="3 4">
    <name type="scientific">Friedmanniomyces endolithicus</name>
    <dbReference type="NCBI Taxonomy" id="329885"/>
    <lineage>
        <taxon>Eukaryota</taxon>
        <taxon>Fungi</taxon>
        <taxon>Dikarya</taxon>
        <taxon>Ascomycota</taxon>
        <taxon>Pezizomycotina</taxon>
        <taxon>Dothideomycetes</taxon>
        <taxon>Dothideomycetidae</taxon>
        <taxon>Mycosphaerellales</taxon>
        <taxon>Teratosphaeriaceae</taxon>
        <taxon>Friedmanniomyces</taxon>
    </lineage>
</organism>
<dbReference type="SMART" id="SM00881">
    <property type="entry name" value="CoA_binding"/>
    <property type="match status" value="1"/>
</dbReference>
<dbReference type="InterPro" id="IPR016102">
    <property type="entry name" value="Succinyl-CoA_synth-like"/>
</dbReference>
<dbReference type="GO" id="GO:0004775">
    <property type="term" value="F:succinate-CoA ligase (ADP-forming) activity"/>
    <property type="evidence" value="ECO:0007669"/>
    <property type="project" value="TreeGrafter"/>
</dbReference>
<dbReference type="GO" id="GO:0006099">
    <property type="term" value="P:tricarboxylic acid cycle"/>
    <property type="evidence" value="ECO:0007669"/>
    <property type="project" value="TreeGrafter"/>
</dbReference>
<dbReference type="EMBL" id="JASUXU010000112">
    <property type="protein sequence ID" value="KAK0305499.1"/>
    <property type="molecule type" value="Genomic_DNA"/>
</dbReference>
<dbReference type="Proteomes" id="UP001168146">
    <property type="component" value="Unassembled WGS sequence"/>
</dbReference>
<evidence type="ECO:0000313" key="4">
    <source>
        <dbReference type="Proteomes" id="UP001168146"/>
    </source>
</evidence>
<dbReference type="FunFam" id="3.40.50.720:FF:000340">
    <property type="entry name" value="Succinyl-CoA synthetase subunit alpha"/>
    <property type="match status" value="1"/>
</dbReference>
<dbReference type="GO" id="GO:0009361">
    <property type="term" value="C:succinate-CoA ligase complex (ADP-forming)"/>
    <property type="evidence" value="ECO:0007669"/>
    <property type="project" value="TreeGrafter"/>
</dbReference>
<dbReference type="Gene3D" id="3.40.50.261">
    <property type="entry name" value="Succinyl-CoA synthetase domains"/>
    <property type="match status" value="2"/>
</dbReference>
<dbReference type="PANTHER" id="PTHR11117:SF6">
    <property type="entry name" value="SYNTHETASE SUBUNIT ALPHA, PUTATIVE (AFU_ORTHOLOGUE AFUA_1G10830)-RELATED"/>
    <property type="match status" value="1"/>
</dbReference>
<dbReference type="SUPFAM" id="SSF52210">
    <property type="entry name" value="Succinyl-CoA synthetase domains"/>
    <property type="match status" value="2"/>
</dbReference>
<evidence type="ECO:0000313" key="3">
    <source>
        <dbReference type="EMBL" id="KAK0305499.1"/>
    </source>
</evidence>
<name>A0AAN6J0F2_9PEZI</name>
<dbReference type="AlphaFoldDB" id="A0AAN6J0F2"/>
<dbReference type="GO" id="GO:0004776">
    <property type="term" value="F:succinate-CoA ligase (GDP-forming) activity"/>
    <property type="evidence" value="ECO:0007669"/>
    <property type="project" value="TreeGrafter"/>
</dbReference>
<dbReference type="GO" id="GO:0005739">
    <property type="term" value="C:mitochondrion"/>
    <property type="evidence" value="ECO:0007669"/>
    <property type="project" value="TreeGrafter"/>
</dbReference>
<sequence>MALLRSSPASLALRTQPKVPIASRRPFSSSRAHRGYDDTVQNLRIGKHTRVIYQGFTGRVATGNAKDSLAYGTNIVGGVTPGKEGEHLGLPLLPNLRKAKEQLKPDATAVFVAAPQCGKAIEEAIEAEIGLIVSVAEHIPLHDMMRVFSILRTQSKSRLVGANAPGIISPIGSCRIGFQPLPTFAPGHIGIVAKSGTLSYQTVASITRSGLGQSLCIGMGGDIIAGTNMVDALRVFESDPETAGIVLVGEVGGRAEEDAADWIVDYRKRVGEKAKPIAALVGGIVAPEGRIMGHAGAWRGPGERSAKEKYAVLEAAGATMVQHPEDFGGVMKTLLSQSGRDVGKIVGNAKKQQQQRGYHTMRRRPATAPYRQESRITSNASKEQRRGLLLGPDQAPTPLEPYLSQAGVSLSDTEAPEDAFHLGVTVDRTARSPCLAVSPSTQPSQLSQRLRHFPYDWREGPTDATIKSAIAHMQLDAAPPAARAQTTALLRALAKMYTEKEAVTLSAAVSIDTPSGNLVLHQPTLHLQFDDAAFRSCARQEAIHSPRRKHLEDPAELEAETHGIVFLTLPSPAAASSTAAQPNIGTLVNGAGLAMNTLDALAFQHSGTATNFLDTGGKATAATVKKSFELILQDPRVKVIFVNIFGGLTDGGMIAEGILLAFREVDMRGLPVVVRIRGTNEGVGQRIIAESGLGLEAFDGFAEAAGRVVELANR</sequence>
<dbReference type="Gene3D" id="3.40.50.720">
    <property type="entry name" value="NAD(P)-binding Rossmann-like Domain"/>
    <property type="match status" value="1"/>
</dbReference>
<dbReference type="Gene3D" id="3.30.470.20">
    <property type="entry name" value="ATP-grasp fold, B domain"/>
    <property type="match status" value="1"/>
</dbReference>
<evidence type="ECO:0000256" key="1">
    <source>
        <dbReference type="SAM" id="MobiDB-lite"/>
    </source>
</evidence>
<dbReference type="InterPro" id="IPR005811">
    <property type="entry name" value="SUCC_ACL_C"/>
</dbReference>
<dbReference type="InterPro" id="IPR036291">
    <property type="entry name" value="NAD(P)-bd_dom_sf"/>
</dbReference>